<accession>A0A1G2BLC0</accession>
<proteinExistence type="predicted"/>
<dbReference type="EMBL" id="MHKL01000021">
    <property type="protein sequence ID" value="OGY89329.1"/>
    <property type="molecule type" value="Genomic_DNA"/>
</dbReference>
<evidence type="ECO:0000313" key="1">
    <source>
        <dbReference type="EMBL" id="OGY89329.1"/>
    </source>
</evidence>
<sequence length="72" mass="8057">MKKANKYTTVSLPLPLNDKIKDLIKNTGFNSVSSFVTYVLRQVVSEGIDKEAGFSKSDEAKVKERLKSLGYM</sequence>
<protein>
    <submittedName>
        <fullName evidence="1">CopG family transcriptional regulator</fullName>
    </submittedName>
</protein>
<gene>
    <name evidence="1" type="ORF">A2927_00790</name>
</gene>
<dbReference type="Proteomes" id="UP000178849">
    <property type="component" value="Unassembled WGS sequence"/>
</dbReference>
<organism evidence="1 2">
    <name type="scientific">Candidatus Komeilibacteria bacterium RIFCSPLOWO2_01_FULL_45_10</name>
    <dbReference type="NCBI Taxonomy" id="1798550"/>
    <lineage>
        <taxon>Bacteria</taxon>
        <taxon>Candidatus Komeiliibacteriota</taxon>
    </lineage>
</organism>
<dbReference type="STRING" id="1798550.A2927_00790"/>
<reference evidence="1 2" key="1">
    <citation type="journal article" date="2016" name="Nat. Commun.">
        <title>Thousands of microbial genomes shed light on interconnected biogeochemical processes in an aquifer system.</title>
        <authorList>
            <person name="Anantharaman K."/>
            <person name="Brown C.T."/>
            <person name="Hug L.A."/>
            <person name="Sharon I."/>
            <person name="Castelle C.J."/>
            <person name="Probst A.J."/>
            <person name="Thomas B.C."/>
            <person name="Singh A."/>
            <person name="Wilkins M.J."/>
            <person name="Karaoz U."/>
            <person name="Brodie E.L."/>
            <person name="Williams K.H."/>
            <person name="Hubbard S.S."/>
            <person name="Banfield J.F."/>
        </authorList>
    </citation>
    <scope>NUCLEOTIDE SEQUENCE [LARGE SCALE GENOMIC DNA]</scope>
</reference>
<comment type="caution">
    <text evidence="1">The sequence shown here is derived from an EMBL/GenBank/DDBJ whole genome shotgun (WGS) entry which is preliminary data.</text>
</comment>
<evidence type="ECO:0000313" key="2">
    <source>
        <dbReference type="Proteomes" id="UP000178849"/>
    </source>
</evidence>
<dbReference type="AlphaFoldDB" id="A0A1G2BLC0"/>
<name>A0A1G2BLC0_9BACT</name>